<gene>
    <name evidence="1" type="ORF">PoB_005421200</name>
</gene>
<protein>
    <submittedName>
        <fullName evidence="1">Uncharacterized protein</fullName>
    </submittedName>
</protein>
<dbReference type="EMBL" id="BLXT01005946">
    <property type="protein sequence ID" value="GFO27707.1"/>
    <property type="molecule type" value="Genomic_DNA"/>
</dbReference>
<proteinExistence type="predicted"/>
<comment type="caution">
    <text evidence="1">The sequence shown here is derived from an EMBL/GenBank/DDBJ whole genome shotgun (WGS) entry which is preliminary data.</text>
</comment>
<sequence length="92" mass="10168">MRAQTNRFISTKPFSCCHDANLNMQTTKLPKSGEASVAQWIAIRPETLLSRIGIPPPAPWPDEEPESLRSPYCALAMSKKPNKTKPCVGSRS</sequence>
<dbReference type="Proteomes" id="UP000735302">
    <property type="component" value="Unassembled WGS sequence"/>
</dbReference>
<dbReference type="AlphaFoldDB" id="A0AAV4C8V1"/>
<evidence type="ECO:0000313" key="2">
    <source>
        <dbReference type="Proteomes" id="UP000735302"/>
    </source>
</evidence>
<accession>A0AAV4C8V1</accession>
<reference evidence="1 2" key="1">
    <citation type="journal article" date="2021" name="Elife">
        <title>Chloroplast acquisition without the gene transfer in kleptoplastic sea slugs, Plakobranchus ocellatus.</title>
        <authorList>
            <person name="Maeda T."/>
            <person name="Takahashi S."/>
            <person name="Yoshida T."/>
            <person name="Shimamura S."/>
            <person name="Takaki Y."/>
            <person name="Nagai Y."/>
            <person name="Toyoda A."/>
            <person name="Suzuki Y."/>
            <person name="Arimoto A."/>
            <person name="Ishii H."/>
            <person name="Satoh N."/>
            <person name="Nishiyama T."/>
            <person name="Hasebe M."/>
            <person name="Maruyama T."/>
            <person name="Minagawa J."/>
            <person name="Obokata J."/>
            <person name="Shigenobu S."/>
        </authorList>
    </citation>
    <scope>NUCLEOTIDE SEQUENCE [LARGE SCALE GENOMIC DNA]</scope>
</reference>
<name>A0AAV4C8V1_9GAST</name>
<organism evidence="1 2">
    <name type="scientific">Plakobranchus ocellatus</name>
    <dbReference type="NCBI Taxonomy" id="259542"/>
    <lineage>
        <taxon>Eukaryota</taxon>
        <taxon>Metazoa</taxon>
        <taxon>Spiralia</taxon>
        <taxon>Lophotrochozoa</taxon>
        <taxon>Mollusca</taxon>
        <taxon>Gastropoda</taxon>
        <taxon>Heterobranchia</taxon>
        <taxon>Euthyneura</taxon>
        <taxon>Panpulmonata</taxon>
        <taxon>Sacoglossa</taxon>
        <taxon>Placobranchoidea</taxon>
        <taxon>Plakobranchidae</taxon>
        <taxon>Plakobranchus</taxon>
    </lineage>
</organism>
<keyword evidence="2" id="KW-1185">Reference proteome</keyword>
<evidence type="ECO:0000313" key="1">
    <source>
        <dbReference type="EMBL" id="GFO27707.1"/>
    </source>
</evidence>